<reference evidence="4 5" key="1">
    <citation type="submission" date="2019-03" db="EMBL/GenBank/DDBJ databases">
        <title>Genomic Encyclopedia of Archaeal and Bacterial Type Strains, Phase II (KMG-II): from individual species to whole genera.</title>
        <authorList>
            <person name="Goeker M."/>
        </authorList>
    </citation>
    <scope>NUCLEOTIDE SEQUENCE [LARGE SCALE GENOMIC DNA]</scope>
    <source>
        <strain evidence="4 5">DSM 19034</strain>
    </source>
</reference>
<dbReference type="PANTHER" id="PTHR43401:SF2">
    <property type="entry name" value="L-THREONINE 3-DEHYDROGENASE"/>
    <property type="match status" value="1"/>
</dbReference>
<organism evidence="4 5">
    <name type="scientific">Pedobacter duraquae</name>
    <dbReference type="NCBI Taxonomy" id="425511"/>
    <lineage>
        <taxon>Bacteria</taxon>
        <taxon>Pseudomonadati</taxon>
        <taxon>Bacteroidota</taxon>
        <taxon>Sphingobacteriia</taxon>
        <taxon>Sphingobacteriales</taxon>
        <taxon>Sphingobacteriaceae</taxon>
        <taxon>Pedobacter</taxon>
    </lineage>
</organism>
<evidence type="ECO:0000259" key="2">
    <source>
        <dbReference type="Pfam" id="PF00107"/>
    </source>
</evidence>
<dbReference type="Pfam" id="PF08240">
    <property type="entry name" value="ADH_N"/>
    <property type="match status" value="1"/>
</dbReference>
<dbReference type="PANTHER" id="PTHR43401">
    <property type="entry name" value="L-THREONINE 3-DEHYDROGENASE"/>
    <property type="match status" value="1"/>
</dbReference>
<keyword evidence="1" id="KW-0560">Oxidoreductase</keyword>
<dbReference type="GO" id="GO:0016491">
    <property type="term" value="F:oxidoreductase activity"/>
    <property type="evidence" value="ECO:0007669"/>
    <property type="project" value="UniProtKB-KW"/>
</dbReference>
<gene>
    <name evidence="4" type="ORF">CLV32_3379</name>
</gene>
<accession>A0A4R6IHN8</accession>
<dbReference type="RefSeq" id="WP_133557484.1">
    <property type="nucleotide sequence ID" value="NZ_SNWM01000004.1"/>
</dbReference>
<feature type="domain" description="Alcohol dehydrogenase-like N-terminal" evidence="3">
    <location>
        <begin position="36"/>
        <end position="152"/>
    </location>
</feature>
<proteinExistence type="predicted"/>
<keyword evidence="5" id="KW-1185">Reference proteome</keyword>
<dbReference type="InterPro" id="IPR013149">
    <property type="entry name" value="ADH-like_C"/>
</dbReference>
<comment type="caution">
    <text evidence="4">The sequence shown here is derived from an EMBL/GenBank/DDBJ whole genome shotgun (WGS) entry which is preliminary data.</text>
</comment>
<dbReference type="OrthoDB" id="9787435at2"/>
<evidence type="ECO:0000259" key="3">
    <source>
        <dbReference type="Pfam" id="PF08240"/>
    </source>
</evidence>
<dbReference type="EMBL" id="SNWM01000004">
    <property type="protein sequence ID" value="TDO20745.1"/>
    <property type="molecule type" value="Genomic_DNA"/>
</dbReference>
<feature type="domain" description="Alcohol dehydrogenase-like C-terminal" evidence="2">
    <location>
        <begin position="198"/>
        <end position="317"/>
    </location>
</feature>
<dbReference type="InterPro" id="IPR036291">
    <property type="entry name" value="NAD(P)-bd_dom_sf"/>
</dbReference>
<dbReference type="Gene3D" id="3.90.180.10">
    <property type="entry name" value="Medium-chain alcohol dehydrogenases, catalytic domain"/>
    <property type="match status" value="1"/>
</dbReference>
<dbReference type="AlphaFoldDB" id="A0A4R6IHN8"/>
<dbReference type="InterPro" id="IPR011032">
    <property type="entry name" value="GroES-like_sf"/>
</dbReference>
<dbReference type="SUPFAM" id="SSF50129">
    <property type="entry name" value="GroES-like"/>
    <property type="match status" value="1"/>
</dbReference>
<dbReference type="InterPro" id="IPR050129">
    <property type="entry name" value="Zn_alcohol_dh"/>
</dbReference>
<dbReference type="Pfam" id="PF00107">
    <property type="entry name" value="ADH_zinc_N"/>
    <property type="match status" value="1"/>
</dbReference>
<dbReference type="Gene3D" id="3.40.50.720">
    <property type="entry name" value="NAD(P)-binding Rossmann-like Domain"/>
    <property type="match status" value="1"/>
</dbReference>
<dbReference type="SUPFAM" id="SSF51735">
    <property type="entry name" value="NAD(P)-binding Rossmann-fold domains"/>
    <property type="match status" value="1"/>
</dbReference>
<evidence type="ECO:0000313" key="5">
    <source>
        <dbReference type="Proteomes" id="UP000295499"/>
    </source>
</evidence>
<dbReference type="InterPro" id="IPR013154">
    <property type="entry name" value="ADH-like_N"/>
</dbReference>
<dbReference type="Proteomes" id="UP000295499">
    <property type="component" value="Unassembled WGS sequence"/>
</dbReference>
<evidence type="ECO:0000313" key="4">
    <source>
        <dbReference type="EMBL" id="TDO20745.1"/>
    </source>
</evidence>
<sequence>MNNASEKLLPGRAVLFNSPGKPFQFVERAAPTLNGDEILVRNLYTTICGSDIHTYCGHRSEPEHVVLGHEIVGEILSLNTNEEVKDYQGNAVQVGDRITWSIFAVPAGIEAPRADMPQKSDQLFKYGHALATDTDIFNGGLADYCVLRSNTAFLKIAPDVPLKVAATISCAHATVAGALRIAGEIKGKKVLVFGAGLLGISCAAMCKEAGASWIGLIDPDGSRLNWGTGFGTDETFIFPTEIDASQLPWPQSDLAFDMTGNPEAMKTGLDSLALGGRAIWIGAVFPAKPVPVDAQKIVRKLLEIKGLHNYNYDDFVNAKIFVERNYQKYPFELLIEKEYSLHEVEEAFRFATDIKPVRVGIKI</sequence>
<protein>
    <submittedName>
        <fullName evidence="4">Alcohol dehydrogenase</fullName>
    </submittedName>
</protein>
<name>A0A4R6IHN8_9SPHI</name>
<evidence type="ECO:0000256" key="1">
    <source>
        <dbReference type="ARBA" id="ARBA00023002"/>
    </source>
</evidence>